<comment type="similarity">
    <text evidence="1">Belongs to the CDC123 family.</text>
</comment>
<dbReference type="eggNOG" id="KOG2983">
    <property type="taxonomic scope" value="Eukaryota"/>
</dbReference>
<sequence length="511" mass="56329">MISASSLPAHLAIETLARLGSERCGATRRERTARQRDEVLDAEVDDGGEVGREKMLLEELLRCQIQEWYPAFRRHTVPTVILPLPAAFLRYLAGRPAYPDTGGEHPEGRDDDAEPLPFFLPAITSGRSAFPPAHAHHPDPVSLLDRDNSDLFFDSADDDDRDANSPLRPAFPELEAAVDSAIAELGGAALPKLNWSAPKDAAFMSADGTIRCTCFAEVAMLLRSSDCVAHDLACARPSCKDFAPPAGVRRNAATGADEGARPNVYKNTKDTTEEQTDQHEALETSGTGAPPNGGESSNDAGSMSDSKESADKGGNQSAVDGETDDAPQEDVGEESNWTWVDDGFQYYLALRKWYPGLRPESEFRCFVRQRRLIAMSQRDPSAYYPSLPGWSAEVQPKIEAFFEQVIEPQFASENYTFDVYVRADGRVKLIDFNPWGGYTLPLLFTWEELEQEEIEEVEVRVVMQHGAVRPGLMTAVPYDMLDWGEGSGWDVFLKKADDELNKQMASLGADS</sequence>
<dbReference type="PANTHER" id="PTHR15323">
    <property type="entry name" value="D123 PROTEIN"/>
    <property type="match status" value="1"/>
</dbReference>
<dbReference type="PANTHER" id="PTHR15323:SF6">
    <property type="entry name" value="CELL DIVISION CYCLE PROTEIN 123 HOMOLOG"/>
    <property type="match status" value="1"/>
</dbReference>
<evidence type="ECO:0000256" key="1">
    <source>
        <dbReference type="ARBA" id="ARBA00011047"/>
    </source>
</evidence>
<feature type="compositionally biased region" description="Polar residues" evidence="2">
    <location>
        <begin position="294"/>
        <end position="304"/>
    </location>
</feature>
<evidence type="ECO:0000313" key="3">
    <source>
        <dbReference type="EnsemblPlants" id="OGLUM01G13080.1"/>
    </source>
</evidence>
<feature type="region of interest" description="Disordered" evidence="2">
    <location>
        <begin position="243"/>
        <end position="335"/>
    </location>
</feature>
<evidence type="ECO:0000313" key="4">
    <source>
        <dbReference type="Proteomes" id="UP000026961"/>
    </source>
</evidence>
<feature type="compositionally biased region" description="Acidic residues" evidence="2">
    <location>
        <begin position="321"/>
        <end position="333"/>
    </location>
</feature>
<dbReference type="EnsemblPlants" id="OGLUM01G13080.1">
    <property type="protein sequence ID" value="OGLUM01G13080.1"/>
    <property type="gene ID" value="OGLUM01G13080"/>
</dbReference>
<organism evidence="3">
    <name type="scientific">Oryza glumipatula</name>
    <dbReference type="NCBI Taxonomy" id="40148"/>
    <lineage>
        <taxon>Eukaryota</taxon>
        <taxon>Viridiplantae</taxon>
        <taxon>Streptophyta</taxon>
        <taxon>Embryophyta</taxon>
        <taxon>Tracheophyta</taxon>
        <taxon>Spermatophyta</taxon>
        <taxon>Magnoliopsida</taxon>
        <taxon>Liliopsida</taxon>
        <taxon>Poales</taxon>
        <taxon>Poaceae</taxon>
        <taxon>BOP clade</taxon>
        <taxon>Oryzoideae</taxon>
        <taxon>Oryzeae</taxon>
        <taxon>Oryzinae</taxon>
        <taxon>Oryza</taxon>
    </lineage>
</organism>
<reference evidence="3" key="2">
    <citation type="submission" date="2015-04" db="UniProtKB">
        <authorList>
            <consortium name="EnsemblPlants"/>
        </authorList>
    </citation>
    <scope>IDENTIFICATION</scope>
</reference>
<keyword evidence="4" id="KW-1185">Reference proteome</keyword>
<dbReference type="GO" id="GO:0005737">
    <property type="term" value="C:cytoplasm"/>
    <property type="evidence" value="ECO:0007669"/>
    <property type="project" value="TreeGrafter"/>
</dbReference>
<dbReference type="HOGENOM" id="CLU_034402_1_0_1"/>
<dbReference type="Gramene" id="OGLUM01G13080.1">
    <property type="protein sequence ID" value="OGLUM01G13080.1"/>
    <property type="gene ID" value="OGLUM01G13080"/>
</dbReference>
<reference evidence="3" key="1">
    <citation type="submission" date="2013-08" db="EMBL/GenBank/DDBJ databases">
        <title>Oryza genome evolution.</title>
        <authorList>
            <person name="Wing R.A."/>
            <person name="Panaud O."/>
            <person name="Oliveira A.C."/>
        </authorList>
    </citation>
    <scope>NUCLEOTIDE SEQUENCE</scope>
</reference>
<evidence type="ECO:0000256" key="2">
    <source>
        <dbReference type="SAM" id="MobiDB-lite"/>
    </source>
</evidence>
<dbReference type="AlphaFoldDB" id="A0A0D9Y6V6"/>
<name>A0A0D9Y6V6_9ORYZ</name>
<protein>
    <recommendedName>
        <fullName evidence="5">Cell division cycle protein 123</fullName>
    </recommendedName>
</protein>
<evidence type="ECO:0008006" key="5">
    <source>
        <dbReference type="Google" id="ProtNLM"/>
    </source>
</evidence>
<accession>A0A0D9Y6V6</accession>
<reference evidence="3" key="3">
    <citation type="submission" date="2018-05" db="EMBL/GenBank/DDBJ databases">
        <title>OgluRS3 (Oryza glumaepatula Reference Sequence Version 3).</title>
        <authorList>
            <person name="Zhang J."/>
            <person name="Kudrna D."/>
            <person name="Lee S."/>
            <person name="Talag J."/>
            <person name="Welchert J."/>
            <person name="Wing R.A."/>
        </authorList>
    </citation>
    <scope>NUCLEOTIDE SEQUENCE [LARGE SCALE GENOMIC DNA]</scope>
</reference>
<feature type="compositionally biased region" description="Basic and acidic residues" evidence="2">
    <location>
        <begin position="267"/>
        <end position="282"/>
    </location>
</feature>
<dbReference type="InterPro" id="IPR009772">
    <property type="entry name" value="CDC123"/>
</dbReference>
<dbReference type="Pfam" id="PF07065">
    <property type="entry name" value="D123"/>
    <property type="match status" value="2"/>
</dbReference>
<dbReference type="Proteomes" id="UP000026961">
    <property type="component" value="Chromosome 1"/>
</dbReference>
<dbReference type="STRING" id="40148.A0A0D9Y6V6"/>
<proteinExistence type="inferred from homology"/>